<keyword evidence="6" id="KW-1185">Reference proteome</keyword>
<feature type="non-terminal residue" evidence="7">
    <location>
        <position position="699"/>
    </location>
</feature>
<dbReference type="KEGG" id="aten:116290872"/>
<dbReference type="GeneID" id="116290872"/>
<dbReference type="Proteomes" id="UP000515163">
    <property type="component" value="Unplaced"/>
</dbReference>
<feature type="compositionally biased region" description="Basic and acidic residues" evidence="3">
    <location>
        <begin position="332"/>
        <end position="342"/>
    </location>
</feature>
<dbReference type="CDD" id="cd00041">
    <property type="entry name" value="CUB"/>
    <property type="match status" value="1"/>
</dbReference>
<dbReference type="PANTHER" id="PTHR19324:SF33">
    <property type="entry name" value="MUCIN-5AC"/>
    <property type="match status" value="1"/>
</dbReference>
<evidence type="ECO:0000256" key="2">
    <source>
        <dbReference type="PROSITE-ProRule" id="PRU00059"/>
    </source>
</evidence>
<gene>
    <name evidence="7" type="primary">LOC116290872</name>
</gene>
<evidence type="ECO:0000256" key="3">
    <source>
        <dbReference type="SAM" id="MobiDB-lite"/>
    </source>
</evidence>
<dbReference type="AlphaFoldDB" id="A0A6P8HFV0"/>
<dbReference type="OrthoDB" id="5974897at2759"/>
<proteinExistence type="predicted"/>
<dbReference type="InterPro" id="IPR000859">
    <property type="entry name" value="CUB_dom"/>
</dbReference>
<organism evidence="6 7">
    <name type="scientific">Actinia tenebrosa</name>
    <name type="common">Australian red waratah sea anemone</name>
    <dbReference type="NCBI Taxonomy" id="6105"/>
    <lineage>
        <taxon>Eukaryota</taxon>
        <taxon>Metazoa</taxon>
        <taxon>Cnidaria</taxon>
        <taxon>Anthozoa</taxon>
        <taxon>Hexacorallia</taxon>
        <taxon>Actiniaria</taxon>
        <taxon>Actiniidae</taxon>
        <taxon>Actinia</taxon>
    </lineage>
</organism>
<dbReference type="Gene3D" id="2.60.120.290">
    <property type="entry name" value="Spermadhesin, CUB domain"/>
    <property type="match status" value="1"/>
</dbReference>
<evidence type="ECO:0000313" key="6">
    <source>
        <dbReference type="Proteomes" id="UP000515163"/>
    </source>
</evidence>
<name>A0A6P8HFV0_ACTTE</name>
<accession>A0A6P8HFV0</accession>
<evidence type="ECO:0000256" key="4">
    <source>
        <dbReference type="SAM" id="SignalP"/>
    </source>
</evidence>
<dbReference type="InterPro" id="IPR035914">
    <property type="entry name" value="Sperma_CUB_dom_sf"/>
</dbReference>
<comment type="caution">
    <text evidence="2">Lacks conserved residue(s) required for the propagation of feature annotation.</text>
</comment>
<dbReference type="Pfam" id="PF00431">
    <property type="entry name" value="CUB"/>
    <property type="match status" value="1"/>
</dbReference>
<protein>
    <submittedName>
        <fullName evidence="7">Uncharacterized protein LOC116290872</fullName>
    </submittedName>
</protein>
<dbReference type="SUPFAM" id="SSF49854">
    <property type="entry name" value="Spermadhesin, CUB domain"/>
    <property type="match status" value="1"/>
</dbReference>
<dbReference type="PROSITE" id="PS01180">
    <property type="entry name" value="CUB"/>
    <property type="match status" value="1"/>
</dbReference>
<evidence type="ECO:0000256" key="1">
    <source>
        <dbReference type="ARBA" id="ARBA00023157"/>
    </source>
</evidence>
<keyword evidence="1" id="KW-1015">Disulfide bond</keyword>
<sequence length="699" mass="79133">MYPWCSFVFVILLHTAVENKGSPPTWPYGTYTLLKPRTGCPAGWDNKGYIYQDTIDKNPSNNRSQTLHIDGKVARSHVKRHFCSKTNKKGKVWPSGQYCVYRHENEKLHRMRPGSILMYDKKNNNKDEYKLTKFRVYIKKTRRSFIYMKLYFACQTSGDKKIPISLPITKPFYLLPYGSRDCQQCRYAGWVRCDGGDTEGVVDRSVMNPTYERGAVLLNAPNETAATLYIGDDSSMHQALSHNAECTKINDATASLNLKKIESKKSGSVEGSDHNPLYLVSEVCETKKISCPSQSEPRESEAVNDSGPNPLYHVLERPDTNSGMPEDQPTSESRESESDKDSGPNPLYHLLEGPDPNNYQQCLISGCNYTLTDKKGVFQSPGFPGEYPDGQLCSWRIIVPVDHTVQVRFAHLSLNENDTLTYSKTVNGSFRSWYTIPLSSTVPFTLSGERDVLFVFRSDESKTSSGFRAEYRVSIPQALTTPTEIPTMSTDTTTIVSTTSWSAPGDSTQWPGGEYVLIKPKNGCPTKWKDKAWILQDTKSKGSNYRSRILHIDGYVASYYVVRSFCIRTGTEVSSVWPQGQYCIYGNKTFSSGSIKMTGEHTDNKDAVKYTSSFVDYYNENSNRQKKHIEFYFQCYTSGNKKIPISLPITKPFYLLPYGSRDCQQVKWMVATKEWIKYRTENAMKGTVPAYQLGNNNGI</sequence>
<feature type="chain" id="PRO_5027620642" evidence="4">
    <location>
        <begin position="22"/>
        <end position="699"/>
    </location>
</feature>
<dbReference type="InterPro" id="IPR031569">
    <property type="entry name" value="ApeC"/>
</dbReference>
<dbReference type="InParanoid" id="A0A6P8HFV0"/>
<dbReference type="Pfam" id="PF16977">
    <property type="entry name" value="ApeC"/>
    <property type="match status" value="2"/>
</dbReference>
<feature type="region of interest" description="Disordered" evidence="3">
    <location>
        <begin position="290"/>
        <end position="352"/>
    </location>
</feature>
<reference evidence="7" key="1">
    <citation type="submission" date="2025-08" db="UniProtKB">
        <authorList>
            <consortium name="RefSeq"/>
        </authorList>
    </citation>
    <scope>IDENTIFICATION</scope>
</reference>
<feature type="signal peptide" evidence="4">
    <location>
        <begin position="1"/>
        <end position="21"/>
    </location>
</feature>
<dbReference type="SMART" id="SM00042">
    <property type="entry name" value="CUB"/>
    <property type="match status" value="1"/>
</dbReference>
<dbReference type="RefSeq" id="XP_031553853.1">
    <property type="nucleotide sequence ID" value="XM_031697993.1"/>
</dbReference>
<evidence type="ECO:0000313" key="7">
    <source>
        <dbReference type="RefSeq" id="XP_031553853.1"/>
    </source>
</evidence>
<dbReference type="PANTHER" id="PTHR19324">
    <property type="entry name" value="PERFORIN-LIKE PROTEIN 1"/>
    <property type="match status" value="1"/>
</dbReference>
<feature type="domain" description="CUB" evidence="5">
    <location>
        <begin position="367"/>
        <end position="474"/>
    </location>
</feature>
<keyword evidence="4" id="KW-0732">Signal</keyword>
<evidence type="ECO:0000259" key="5">
    <source>
        <dbReference type="PROSITE" id="PS01180"/>
    </source>
</evidence>